<evidence type="ECO:0000313" key="6">
    <source>
        <dbReference type="EMBL" id="NFV81166.1"/>
    </source>
</evidence>
<dbReference type="SUPFAM" id="SSF56059">
    <property type="entry name" value="Glutathione synthetase ATP-binding domain-like"/>
    <property type="match status" value="1"/>
</dbReference>
<evidence type="ECO:0000256" key="2">
    <source>
        <dbReference type="ARBA" id="ARBA00022741"/>
    </source>
</evidence>
<dbReference type="Gene3D" id="3.30.1490.20">
    <property type="entry name" value="ATP-grasp fold, A domain"/>
    <property type="match status" value="1"/>
</dbReference>
<organism evidence="6 7">
    <name type="scientific">Magnetospirillum aberrantis SpK</name>
    <dbReference type="NCBI Taxonomy" id="908842"/>
    <lineage>
        <taxon>Bacteria</taxon>
        <taxon>Pseudomonadati</taxon>
        <taxon>Pseudomonadota</taxon>
        <taxon>Alphaproteobacteria</taxon>
        <taxon>Rhodospirillales</taxon>
        <taxon>Rhodospirillaceae</taxon>
        <taxon>Magnetospirillum</taxon>
    </lineage>
</organism>
<dbReference type="Pfam" id="PF18603">
    <property type="entry name" value="LAL_C2"/>
    <property type="match status" value="1"/>
</dbReference>
<dbReference type="EMBL" id="JAAIYP010000039">
    <property type="protein sequence ID" value="NFV81166.1"/>
    <property type="molecule type" value="Genomic_DNA"/>
</dbReference>
<proteinExistence type="predicted"/>
<keyword evidence="3 4" id="KW-0067">ATP-binding</keyword>
<keyword evidence="1" id="KW-0436">Ligase</keyword>
<sequence length="398" mass="42048">MTAKALIHIGGSKLQLPGLGWARAAGLHVVLTDRNPEAPGRALADEYVPLAGDDDDGLMALAGRLAAERGLAGLYCGSDFGLPSVARVSAAHGVSSCTPEACVRALDKAAAVARWRETGIACPRGRVVESEGEMAAALAEVGLPAIVKPVGSSGSRGVVSVETPAQGVAAFRAALDYADSVLVEELLRGRHFDVNGLFLGGAFHPAGMLERFFSPPPYHYPVWGVQPPTLDDATREGVYGLLENAARSLGIDCGPVKADVMVTERGAVVLEVSPRFHGDVSTSFVTPLAVGESPVAAWFRHLAGETVTVECRERRTAGWMAIFPGRPGTFRGVEGLDAARSMAGIERIEILKPQGFGVRQVCDNTTVLGFIWAAVNKGDDVFRVLHAAREEIHPIMEE</sequence>
<keyword evidence="2 4" id="KW-0547">Nucleotide-binding</keyword>
<dbReference type="GO" id="GO:0005524">
    <property type="term" value="F:ATP binding"/>
    <property type="evidence" value="ECO:0007669"/>
    <property type="project" value="UniProtKB-UniRule"/>
</dbReference>
<dbReference type="Gene3D" id="3.40.50.20">
    <property type="match status" value="1"/>
</dbReference>
<dbReference type="PROSITE" id="PS50975">
    <property type="entry name" value="ATP_GRASP"/>
    <property type="match status" value="1"/>
</dbReference>
<protein>
    <submittedName>
        <fullName evidence="6">ATP-grasp domain-containing protein</fullName>
    </submittedName>
</protein>
<dbReference type="InterPro" id="IPR011761">
    <property type="entry name" value="ATP-grasp"/>
</dbReference>
<dbReference type="PANTHER" id="PTHR43585">
    <property type="entry name" value="FUMIPYRROLE BIOSYNTHESIS PROTEIN C"/>
    <property type="match status" value="1"/>
</dbReference>
<gene>
    <name evidence="6" type="ORF">G4223_13695</name>
</gene>
<feature type="domain" description="ATP-grasp" evidence="5">
    <location>
        <begin position="112"/>
        <end position="303"/>
    </location>
</feature>
<comment type="caution">
    <text evidence="6">The sequence shown here is derived from an EMBL/GenBank/DDBJ whole genome shotgun (WGS) entry which is preliminary data.</text>
</comment>
<evidence type="ECO:0000259" key="5">
    <source>
        <dbReference type="PROSITE" id="PS50975"/>
    </source>
</evidence>
<dbReference type="Gene3D" id="3.30.470.20">
    <property type="entry name" value="ATP-grasp fold, B domain"/>
    <property type="match status" value="1"/>
</dbReference>
<evidence type="ECO:0000313" key="7">
    <source>
        <dbReference type="Proteomes" id="UP000480684"/>
    </source>
</evidence>
<dbReference type="PANTHER" id="PTHR43585:SF2">
    <property type="entry name" value="ATP-GRASP ENZYME FSQD"/>
    <property type="match status" value="1"/>
</dbReference>
<dbReference type="GO" id="GO:0016874">
    <property type="term" value="F:ligase activity"/>
    <property type="evidence" value="ECO:0007669"/>
    <property type="project" value="UniProtKB-KW"/>
</dbReference>
<reference evidence="6 7" key="1">
    <citation type="submission" date="2020-02" db="EMBL/GenBank/DDBJ databases">
        <authorList>
            <person name="Dziuba M."/>
            <person name="Kuznetsov B."/>
            <person name="Mardanov A."/>
            <person name="Ravin N."/>
            <person name="Grouzdev D."/>
        </authorList>
    </citation>
    <scope>NUCLEOTIDE SEQUENCE [LARGE SCALE GENOMIC DNA]</scope>
    <source>
        <strain evidence="6 7">SpK</strain>
    </source>
</reference>
<evidence type="ECO:0000256" key="1">
    <source>
        <dbReference type="ARBA" id="ARBA00022598"/>
    </source>
</evidence>
<dbReference type="Pfam" id="PF13535">
    <property type="entry name" value="ATP-grasp_4"/>
    <property type="match status" value="1"/>
</dbReference>
<accession>A0A7C9UVP9</accession>
<evidence type="ECO:0000256" key="3">
    <source>
        <dbReference type="ARBA" id="ARBA00022840"/>
    </source>
</evidence>
<dbReference type="InterPro" id="IPR040570">
    <property type="entry name" value="LAL_C2"/>
</dbReference>
<dbReference type="InterPro" id="IPR052032">
    <property type="entry name" value="ATP-dep_AA_Ligase"/>
</dbReference>
<dbReference type="GO" id="GO:0046872">
    <property type="term" value="F:metal ion binding"/>
    <property type="evidence" value="ECO:0007669"/>
    <property type="project" value="InterPro"/>
</dbReference>
<evidence type="ECO:0000256" key="4">
    <source>
        <dbReference type="PROSITE-ProRule" id="PRU00409"/>
    </source>
</evidence>
<dbReference type="Proteomes" id="UP000480684">
    <property type="component" value="Unassembled WGS sequence"/>
</dbReference>
<keyword evidence="7" id="KW-1185">Reference proteome</keyword>
<dbReference type="AlphaFoldDB" id="A0A7C9UVP9"/>
<name>A0A7C9UVP9_9PROT</name>
<dbReference type="RefSeq" id="WP_163680792.1">
    <property type="nucleotide sequence ID" value="NZ_JAAIYP010000039.1"/>
</dbReference>
<dbReference type="InterPro" id="IPR013815">
    <property type="entry name" value="ATP_grasp_subdomain_1"/>
</dbReference>